<reference evidence="5 6" key="1">
    <citation type="journal article" date="2013" name="MBio">
        <title>Genome sequencing of the plant pathogen Taphrina deformans, the causal agent of peach leaf curl.</title>
        <authorList>
            <person name="Cisse O.H."/>
            <person name="Almeida J.M.G.C.F."/>
            <person name="Fonseca A."/>
            <person name="Kumar A.A."/>
            <person name="Salojaervi J."/>
            <person name="Overmyer K."/>
            <person name="Hauser P.M."/>
            <person name="Pagni M."/>
        </authorList>
    </citation>
    <scope>NUCLEOTIDE SEQUENCE [LARGE SCALE GENOMIC DNA]</scope>
    <source>
        <strain evidence="6">PYCC 5710 / ATCC 11124 / CBS 356.35 / IMI 108563 / JCM 9778 / NBRC 8474</strain>
    </source>
</reference>
<dbReference type="GO" id="GO:0005762">
    <property type="term" value="C:mitochondrial large ribosomal subunit"/>
    <property type="evidence" value="ECO:0007669"/>
    <property type="project" value="TreeGrafter"/>
</dbReference>
<dbReference type="GO" id="GO:0006412">
    <property type="term" value="P:translation"/>
    <property type="evidence" value="ECO:0007669"/>
    <property type="project" value="InterPro"/>
</dbReference>
<dbReference type="InterPro" id="IPR000456">
    <property type="entry name" value="Ribosomal_bL17"/>
</dbReference>
<dbReference type="PANTHER" id="PTHR14413">
    <property type="entry name" value="RIBOSOMAL PROTEIN L17"/>
    <property type="match status" value="1"/>
</dbReference>
<dbReference type="eggNOG" id="KOG3280">
    <property type="taxonomic scope" value="Eukaryota"/>
</dbReference>
<keyword evidence="3 4" id="KW-0687">Ribonucleoprotein</keyword>
<evidence type="ECO:0000256" key="1">
    <source>
        <dbReference type="ARBA" id="ARBA00008777"/>
    </source>
</evidence>
<dbReference type="AlphaFoldDB" id="R4XK02"/>
<evidence type="ECO:0008006" key="7">
    <source>
        <dbReference type="Google" id="ProtNLM"/>
    </source>
</evidence>
<comment type="caution">
    <text evidence="5">The sequence shown here is derived from an EMBL/GenBank/DDBJ whole genome shotgun (WGS) entry which is preliminary data.</text>
</comment>
<keyword evidence="6" id="KW-1185">Reference proteome</keyword>
<dbReference type="Proteomes" id="UP000013776">
    <property type="component" value="Unassembled WGS sequence"/>
</dbReference>
<protein>
    <recommendedName>
        <fullName evidence="7">50S ribosomal protein L17</fullName>
    </recommendedName>
</protein>
<gene>
    <name evidence="5" type="ORF">TAPDE_005308</name>
</gene>
<evidence type="ECO:0000313" key="6">
    <source>
        <dbReference type="Proteomes" id="UP000013776"/>
    </source>
</evidence>
<dbReference type="InterPro" id="IPR036373">
    <property type="entry name" value="Ribosomal_bL17_sf"/>
</dbReference>
<dbReference type="SUPFAM" id="SSF64263">
    <property type="entry name" value="Prokaryotic ribosomal protein L17"/>
    <property type="match status" value="1"/>
</dbReference>
<comment type="similarity">
    <text evidence="1 4">Belongs to the bacterial ribosomal protein bL17 family.</text>
</comment>
<dbReference type="Pfam" id="PF01196">
    <property type="entry name" value="Ribosomal_L17"/>
    <property type="match status" value="1"/>
</dbReference>
<accession>R4XK02</accession>
<evidence type="ECO:0000256" key="2">
    <source>
        <dbReference type="ARBA" id="ARBA00022980"/>
    </source>
</evidence>
<dbReference type="GO" id="GO:0003735">
    <property type="term" value="F:structural constituent of ribosome"/>
    <property type="evidence" value="ECO:0007669"/>
    <property type="project" value="InterPro"/>
</dbReference>
<sequence length="196" mass="21676">MPTKRNYRGLGRSSAHRQAMLRNLVTSLIQHESITTTWHKAKEAQSIAEKIISHGKRGTSTSMVAVRKILFEPTRTVNKVFSELAGRYRDRPGGYTRVLRVPDRKGDKAETAVLELVDGPKDVRFALTAKTIARNRVLDSPMTDLTLRNLAKVTKYRRDGENQLEILVSKEARAMNKGLAKGARGNAAVAHGASAS</sequence>
<organism evidence="5 6">
    <name type="scientific">Taphrina deformans (strain PYCC 5710 / ATCC 11124 / CBS 356.35 / IMI 108563 / JCM 9778 / NBRC 8474)</name>
    <name type="common">Peach leaf curl fungus</name>
    <name type="synonym">Lalaria deformans</name>
    <dbReference type="NCBI Taxonomy" id="1097556"/>
    <lineage>
        <taxon>Eukaryota</taxon>
        <taxon>Fungi</taxon>
        <taxon>Dikarya</taxon>
        <taxon>Ascomycota</taxon>
        <taxon>Taphrinomycotina</taxon>
        <taxon>Taphrinomycetes</taxon>
        <taxon>Taphrinales</taxon>
        <taxon>Taphrinaceae</taxon>
        <taxon>Taphrina</taxon>
    </lineage>
</organism>
<evidence type="ECO:0000256" key="3">
    <source>
        <dbReference type="ARBA" id="ARBA00023274"/>
    </source>
</evidence>
<dbReference type="HAMAP" id="MF_01368">
    <property type="entry name" value="Ribosomal_bL17"/>
    <property type="match status" value="1"/>
</dbReference>
<keyword evidence="2 4" id="KW-0689">Ribosomal protein</keyword>
<dbReference type="NCBIfam" id="TIGR00059">
    <property type="entry name" value="L17"/>
    <property type="match status" value="1"/>
</dbReference>
<dbReference type="PANTHER" id="PTHR14413:SF16">
    <property type="entry name" value="LARGE RIBOSOMAL SUBUNIT PROTEIN BL17M"/>
    <property type="match status" value="1"/>
</dbReference>
<dbReference type="Gene3D" id="3.90.1030.10">
    <property type="entry name" value="Ribosomal protein L17"/>
    <property type="match status" value="1"/>
</dbReference>
<evidence type="ECO:0000313" key="5">
    <source>
        <dbReference type="EMBL" id="CCG84783.1"/>
    </source>
</evidence>
<name>R4XK02_TAPDE</name>
<dbReference type="EMBL" id="CAHR02000305">
    <property type="protein sequence ID" value="CCG84783.1"/>
    <property type="molecule type" value="Genomic_DNA"/>
</dbReference>
<dbReference type="OrthoDB" id="275000at2759"/>
<proteinExistence type="inferred from homology"/>
<evidence type="ECO:0000256" key="4">
    <source>
        <dbReference type="RuleBase" id="RU000660"/>
    </source>
</evidence>
<dbReference type="VEuPathDB" id="FungiDB:TAPDE_005308"/>
<dbReference type="STRING" id="1097556.R4XK02"/>